<dbReference type="Gene3D" id="3.40.50.10140">
    <property type="entry name" value="Toll/interleukin-1 receptor homology (TIR) domain"/>
    <property type="match status" value="1"/>
</dbReference>
<name>A0A8J4E6P8_9ACTN</name>
<proteinExistence type="predicted"/>
<dbReference type="EMBL" id="BOPG01000100">
    <property type="protein sequence ID" value="GIJ63641.1"/>
    <property type="molecule type" value="Genomic_DNA"/>
</dbReference>
<evidence type="ECO:0000313" key="3">
    <source>
        <dbReference type="Proteomes" id="UP000612585"/>
    </source>
</evidence>
<dbReference type="RefSeq" id="WP_204010636.1">
    <property type="nucleotide sequence ID" value="NZ_BOPG01000100.1"/>
</dbReference>
<evidence type="ECO:0000259" key="1">
    <source>
        <dbReference type="PROSITE" id="PS50104"/>
    </source>
</evidence>
<reference evidence="2" key="1">
    <citation type="submission" date="2021-01" db="EMBL/GenBank/DDBJ databases">
        <title>Whole genome shotgun sequence of Virgisporangium aurantiacum NBRC 16421.</title>
        <authorList>
            <person name="Komaki H."/>
            <person name="Tamura T."/>
        </authorList>
    </citation>
    <scope>NUCLEOTIDE SEQUENCE</scope>
    <source>
        <strain evidence="2">NBRC 16421</strain>
    </source>
</reference>
<protein>
    <recommendedName>
        <fullName evidence="1">TIR domain-containing protein</fullName>
    </recommendedName>
</protein>
<evidence type="ECO:0000313" key="2">
    <source>
        <dbReference type="EMBL" id="GIJ63641.1"/>
    </source>
</evidence>
<dbReference type="Proteomes" id="UP000612585">
    <property type="component" value="Unassembled WGS sequence"/>
</dbReference>
<feature type="domain" description="TIR" evidence="1">
    <location>
        <begin position="189"/>
        <end position="345"/>
    </location>
</feature>
<accession>A0A8J4E6P8</accession>
<comment type="caution">
    <text evidence="2">The sequence shown here is derived from an EMBL/GenBank/DDBJ whole genome shotgun (WGS) entry which is preliminary data.</text>
</comment>
<dbReference type="InterPro" id="IPR035897">
    <property type="entry name" value="Toll_tir_struct_dom_sf"/>
</dbReference>
<gene>
    <name evidence="2" type="ORF">Vau01_111570</name>
</gene>
<organism evidence="2 3">
    <name type="scientific">Virgisporangium aurantiacum</name>
    <dbReference type="NCBI Taxonomy" id="175570"/>
    <lineage>
        <taxon>Bacteria</taxon>
        <taxon>Bacillati</taxon>
        <taxon>Actinomycetota</taxon>
        <taxon>Actinomycetes</taxon>
        <taxon>Micromonosporales</taxon>
        <taxon>Micromonosporaceae</taxon>
        <taxon>Virgisporangium</taxon>
    </lineage>
</organism>
<dbReference type="SMART" id="SM00255">
    <property type="entry name" value="TIR"/>
    <property type="match status" value="1"/>
</dbReference>
<dbReference type="GO" id="GO:0007165">
    <property type="term" value="P:signal transduction"/>
    <property type="evidence" value="ECO:0007669"/>
    <property type="project" value="InterPro"/>
</dbReference>
<keyword evidence="3" id="KW-1185">Reference proteome</keyword>
<dbReference type="Pfam" id="PF13676">
    <property type="entry name" value="TIR_2"/>
    <property type="match status" value="1"/>
</dbReference>
<dbReference type="InterPro" id="IPR000157">
    <property type="entry name" value="TIR_dom"/>
</dbReference>
<dbReference type="PROSITE" id="PS50104">
    <property type="entry name" value="TIR"/>
    <property type="match status" value="1"/>
</dbReference>
<sequence length="345" mass="37697">MSTWTTTSPRGWTFANRLITGYGSGIGDFGSSYAVDTTPGELLNGRISADLRLVQRSGVGAGLVCRADKHWNFVAFYTAPEDADSKSTFARLGVYEEGVLTNVATSNEPVMLGTRYNRFSLEFFSGLIRGQIETDDGVHELGTTCVARPFPGYAGLVRLYGAGLMVANVVIQPTTIPLTQDAAPPADPFDFDVFLCHSSADKDLVLGVAKAFEENGIAYWLDEKQIRFGDAVAAKIEDGLQRSRYVVPCLSAQFASSGWTRAEYSAILNAELSGDATRTVIPLVLDESDAENVPALLRDKKRAFYANKTEFEHFLRFLVQNRRAVHVDSSARSLRVDGQTVRPGE</sequence>
<dbReference type="AlphaFoldDB" id="A0A8J4E6P8"/>
<dbReference type="SUPFAM" id="SSF52200">
    <property type="entry name" value="Toll/Interleukin receptor TIR domain"/>
    <property type="match status" value="1"/>
</dbReference>